<dbReference type="Proteomes" id="UP001266305">
    <property type="component" value="Unassembled WGS sequence"/>
</dbReference>
<comment type="caution">
    <text evidence="2">The sequence shown here is derived from an EMBL/GenBank/DDBJ whole genome shotgun (WGS) entry which is preliminary data.</text>
</comment>
<protein>
    <submittedName>
        <fullName evidence="2">Uncharacterized protein</fullName>
    </submittedName>
</protein>
<dbReference type="EMBL" id="JASSZA010000007">
    <property type="protein sequence ID" value="KAK2106146.1"/>
    <property type="molecule type" value="Genomic_DNA"/>
</dbReference>
<evidence type="ECO:0000313" key="2">
    <source>
        <dbReference type="EMBL" id="KAK2106146.1"/>
    </source>
</evidence>
<organism evidence="2 3">
    <name type="scientific">Saguinus oedipus</name>
    <name type="common">Cotton-top tamarin</name>
    <name type="synonym">Oedipomidas oedipus</name>
    <dbReference type="NCBI Taxonomy" id="9490"/>
    <lineage>
        <taxon>Eukaryota</taxon>
        <taxon>Metazoa</taxon>
        <taxon>Chordata</taxon>
        <taxon>Craniata</taxon>
        <taxon>Vertebrata</taxon>
        <taxon>Euteleostomi</taxon>
        <taxon>Mammalia</taxon>
        <taxon>Eutheria</taxon>
        <taxon>Euarchontoglires</taxon>
        <taxon>Primates</taxon>
        <taxon>Haplorrhini</taxon>
        <taxon>Platyrrhini</taxon>
        <taxon>Cebidae</taxon>
        <taxon>Callitrichinae</taxon>
        <taxon>Saguinus</taxon>
    </lineage>
</organism>
<feature type="compositionally biased region" description="Polar residues" evidence="1">
    <location>
        <begin position="10"/>
        <end position="22"/>
    </location>
</feature>
<feature type="region of interest" description="Disordered" evidence="1">
    <location>
        <begin position="52"/>
        <end position="72"/>
    </location>
</feature>
<sequence>METDAAEPGFSQTQAPGTGEQQTTGWAVLDACSDCGAANWLPVARIFPTGHLLGSGKGPERWPPWLPLLSQT</sequence>
<accession>A0ABQ9VAG9</accession>
<evidence type="ECO:0000313" key="3">
    <source>
        <dbReference type="Proteomes" id="UP001266305"/>
    </source>
</evidence>
<name>A0ABQ9VAG9_SAGOE</name>
<proteinExistence type="predicted"/>
<gene>
    <name evidence="2" type="ORF">P7K49_015660</name>
</gene>
<keyword evidence="3" id="KW-1185">Reference proteome</keyword>
<evidence type="ECO:0000256" key="1">
    <source>
        <dbReference type="SAM" id="MobiDB-lite"/>
    </source>
</evidence>
<reference evidence="2 3" key="1">
    <citation type="submission" date="2023-05" db="EMBL/GenBank/DDBJ databases">
        <title>B98-5 Cell Line De Novo Hybrid Assembly: An Optical Mapping Approach.</title>
        <authorList>
            <person name="Kananen K."/>
            <person name="Auerbach J.A."/>
            <person name="Kautto E."/>
            <person name="Blachly J.S."/>
        </authorList>
    </citation>
    <scope>NUCLEOTIDE SEQUENCE [LARGE SCALE GENOMIC DNA]</scope>
    <source>
        <strain evidence="2">B95-8</strain>
        <tissue evidence="2">Cell line</tissue>
    </source>
</reference>
<feature type="region of interest" description="Disordered" evidence="1">
    <location>
        <begin position="1"/>
        <end position="22"/>
    </location>
</feature>